<dbReference type="AlphaFoldDB" id="G9MG30"/>
<gene>
    <name evidence="3" type="ORF">TRIVIDRAFT_218637</name>
</gene>
<comment type="caution">
    <text evidence="3">The sequence shown here is derived from an EMBL/GenBank/DDBJ whole genome shotgun (WGS) entry which is preliminary data.</text>
</comment>
<feature type="transmembrane region" description="Helical" evidence="2">
    <location>
        <begin position="36"/>
        <end position="55"/>
    </location>
</feature>
<evidence type="ECO:0000256" key="1">
    <source>
        <dbReference type="SAM" id="MobiDB-lite"/>
    </source>
</evidence>
<evidence type="ECO:0000313" key="4">
    <source>
        <dbReference type="Proteomes" id="UP000007115"/>
    </source>
</evidence>
<dbReference type="InParanoid" id="G9MG30"/>
<feature type="transmembrane region" description="Helical" evidence="2">
    <location>
        <begin position="121"/>
        <end position="146"/>
    </location>
</feature>
<reference evidence="3 4" key="1">
    <citation type="journal article" date="2011" name="Genome Biol.">
        <title>Comparative genome sequence analysis underscores mycoparasitism as the ancestral life style of Trichoderma.</title>
        <authorList>
            <person name="Kubicek C.P."/>
            <person name="Herrera-Estrella A."/>
            <person name="Seidl-Seiboth V."/>
            <person name="Martinez D.A."/>
            <person name="Druzhinina I.S."/>
            <person name="Thon M."/>
            <person name="Zeilinger S."/>
            <person name="Casas-Flores S."/>
            <person name="Horwitz B.A."/>
            <person name="Mukherjee P.K."/>
            <person name="Mukherjee M."/>
            <person name="Kredics L."/>
            <person name="Alcaraz L.D."/>
            <person name="Aerts A."/>
            <person name="Antal Z."/>
            <person name="Atanasova L."/>
            <person name="Cervantes-Badillo M.G."/>
            <person name="Challacombe J."/>
            <person name="Chertkov O."/>
            <person name="McCluskey K."/>
            <person name="Coulpier F."/>
            <person name="Deshpande N."/>
            <person name="von Doehren H."/>
            <person name="Ebbole D.J."/>
            <person name="Esquivel-Naranjo E.U."/>
            <person name="Fekete E."/>
            <person name="Flipphi M."/>
            <person name="Glaser F."/>
            <person name="Gomez-Rodriguez E.Y."/>
            <person name="Gruber S."/>
            <person name="Han C."/>
            <person name="Henrissat B."/>
            <person name="Hermosa R."/>
            <person name="Hernandez-Onate M."/>
            <person name="Karaffa L."/>
            <person name="Kosti I."/>
            <person name="Le Crom S."/>
            <person name="Lindquist E."/>
            <person name="Lucas S."/>
            <person name="Luebeck M."/>
            <person name="Luebeck P.S."/>
            <person name="Margeot A."/>
            <person name="Metz B."/>
            <person name="Misra M."/>
            <person name="Nevalainen H."/>
            <person name="Omann M."/>
            <person name="Packer N."/>
            <person name="Perrone G."/>
            <person name="Uresti-Rivera E.E."/>
            <person name="Salamov A."/>
            <person name="Schmoll M."/>
            <person name="Seiboth B."/>
            <person name="Shapiro H."/>
            <person name="Sukno S."/>
            <person name="Tamayo-Ramos J.A."/>
            <person name="Tisch D."/>
            <person name="Wiest A."/>
            <person name="Wilkinson H.H."/>
            <person name="Zhang M."/>
            <person name="Coutinho P.M."/>
            <person name="Kenerley C.M."/>
            <person name="Monte E."/>
            <person name="Baker S.E."/>
            <person name="Grigoriev I.V."/>
        </authorList>
    </citation>
    <scope>NUCLEOTIDE SEQUENCE [LARGE SCALE GENOMIC DNA]</scope>
    <source>
        <strain evidence="4">Gv29-8 / FGSC 10586</strain>
    </source>
</reference>
<dbReference type="HOGENOM" id="CLU_1686850_0_0_1"/>
<keyword evidence="2" id="KW-0812">Transmembrane</keyword>
<organism evidence="3 4">
    <name type="scientific">Hypocrea virens (strain Gv29-8 / FGSC 10586)</name>
    <name type="common">Gliocladium virens</name>
    <name type="synonym">Trichoderma virens</name>
    <dbReference type="NCBI Taxonomy" id="413071"/>
    <lineage>
        <taxon>Eukaryota</taxon>
        <taxon>Fungi</taxon>
        <taxon>Dikarya</taxon>
        <taxon>Ascomycota</taxon>
        <taxon>Pezizomycotina</taxon>
        <taxon>Sordariomycetes</taxon>
        <taxon>Hypocreomycetidae</taxon>
        <taxon>Hypocreales</taxon>
        <taxon>Hypocreaceae</taxon>
        <taxon>Trichoderma</taxon>
    </lineage>
</organism>
<sequence length="156" mass="17044">MDRLRPNRPNRPPTGSYPPVIGDGPGPVGQTWMRLWSVRLFFCGFWVFAALWVVFVGSVKQMRLLGAAISSRIRLMDANPAAAGGVDELRRQLRYFVAAGLITSAFCAIIMAGVLPEERSVISYHVVVGLAAYCLLSTMVGGFAIISPRLGFEVTR</sequence>
<dbReference type="Proteomes" id="UP000007115">
    <property type="component" value="Unassembled WGS sequence"/>
</dbReference>
<name>G9MG30_HYPVG</name>
<evidence type="ECO:0000313" key="3">
    <source>
        <dbReference type="EMBL" id="EHK26480.1"/>
    </source>
</evidence>
<dbReference type="RefSeq" id="XP_013960685.1">
    <property type="nucleotide sequence ID" value="XM_014105210.1"/>
</dbReference>
<dbReference type="EMBL" id="ABDF02000002">
    <property type="protein sequence ID" value="EHK26480.1"/>
    <property type="molecule type" value="Genomic_DNA"/>
</dbReference>
<keyword evidence="2" id="KW-0472">Membrane</keyword>
<evidence type="ECO:0000256" key="2">
    <source>
        <dbReference type="SAM" id="Phobius"/>
    </source>
</evidence>
<protein>
    <submittedName>
        <fullName evidence="3">Uncharacterized protein</fullName>
    </submittedName>
</protein>
<proteinExistence type="predicted"/>
<feature type="region of interest" description="Disordered" evidence="1">
    <location>
        <begin position="1"/>
        <end position="23"/>
    </location>
</feature>
<keyword evidence="4" id="KW-1185">Reference proteome</keyword>
<accession>G9MG30</accession>
<feature type="transmembrane region" description="Helical" evidence="2">
    <location>
        <begin position="95"/>
        <end position="115"/>
    </location>
</feature>
<dbReference type="VEuPathDB" id="FungiDB:TRIVIDRAFT_218637"/>
<dbReference type="eggNOG" id="ENOG502RM6Z">
    <property type="taxonomic scope" value="Eukaryota"/>
</dbReference>
<dbReference type="GeneID" id="25791355"/>
<keyword evidence="2" id="KW-1133">Transmembrane helix</keyword>